<evidence type="ECO:0000313" key="1">
    <source>
        <dbReference type="EMBL" id="RDX82560.1"/>
    </source>
</evidence>
<dbReference type="EMBL" id="QJKJ01007609">
    <property type="protein sequence ID" value="RDX82560.1"/>
    <property type="molecule type" value="Genomic_DNA"/>
</dbReference>
<accession>A0A371FWI8</accession>
<sequence>MNLERHYGQPIGYESSTYGQLHNIIVETDIQNQLELLVLVIRKAQSRKDFSINLTNNIGRRHIKIKELIIKIKILLQKIRKKLIKNKKYENIKREVKCWKCGKEHYTNKHRVIHKINQLEDEILKKNLLNILINSDHEEISSEELEDFEDNLKLEQIEMISTSSFEEEEKDDNY</sequence>
<keyword evidence="2" id="KW-1185">Reference proteome</keyword>
<feature type="non-terminal residue" evidence="1">
    <location>
        <position position="1"/>
    </location>
</feature>
<dbReference type="Proteomes" id="UP000257109">
    <property type="component" value="Unassembled WGS sequence"/>
</dbReference>
<evidence type="ECO:0000313" key="2">
    <source>
        <dbReference type="Proteomes" id="UP000257109"/>
    </source>
</evidence>
<organism evidence="1 2">
    <name type="scientific">Mucuna pruriens</name>
    <name type="common">Velvet bean</name>
    <name type="synonym">Dolichos pruriens</name>
    <dbReference type="NCBI Taxonomy" id="157652"/>
    <lineage>
        <taxon>Eukaryota</taxon>
        <taxon>Viridiplantae</taxon>
        <taxon>Streptophyta</taxon>
        <taxon>Embryophyta</taxon>
        <taxon>Tracheophyta</taxon>
        <taxon>Spermatophyta</taxon>
        <taxon>Magnoliopsida</taxon>
        <taxon>eudicotyledons</taxon>
        <taxon>Gunneridae</taxon>
        <taxon>Pentapetalae</taxon>
        <taxon>rosids</taxon>
        <taxon>fabids</taxon>
        <taxon>Fabales</taxon>
        <taxon>Fabaceae</taxon>
        <taxon>Papilionoideae</taxon>
        <taxon>50 kb inversion clade</taxon>
        <taxon>NPAAA clade</taxon>
        <taxon>indigoferoid/millettioid clade</taxon>
        <taxon>Phaseoleae</taxon>
        <taxon>Mucuna</taxon>
    </lineage>
</organism>
<reference evidence="1" key="1">
    <citation type="submission" date="2018-05" db="EMBL/GenBank/DDBJ databases">
        <title>Draft genome of Mucuna pruriens seed.</title>
        <authorList>
            <person name="Nnadi N.E."/>
            <person name="Vos R."/>
            <person name="Hasami M.H."/>
            <person name="Devisetty U.K."/>
            <person name="Aguiy J.C."/>
        </authorList>
    </citation>
    <scope>NUCLEOTIDE SEQUENCE [LARGE SCALE GENOMIC DNA]</scope>
    <source>
        <strain evidence="1">JCA_2017</strain>
    </source>
</reference>
<name>A0A371FWI8_MUCPR</name>
<dbReference type="AlphaFoldDB" id="A0A371FWI8"/>
<comment type="caution">
    <text evidence="1">The sequence shown here is derived from an EMBL/GenBank/DDBJ whole genome shotgun (WGS) entry which is preliminary data.</text>
</comment>
<protein>
    <submittedName>
        <fullName evidence="1">Uncharacterized protein</fullName>
    </submittedName>
</protein>
<gene>
    <name evidence="1" type="ORF">CR513_36630</name>
</gene>
<proteinExistence type="predicted"/>